<dbReference type="EMBL" id="JAUSQW010000001">
    <property type="protein sequence ID" value="MDP9801326.1"/>
    <property type="molecule type" value="Genomic_DNA"/>
</dbReference>
<evidence type="ECO:0000313" key="1">
    <source>
        <dbReference type="EMBL" id="MDP9801326.1"/>
    </source>
</evidence>
<sequence>MTTQIDQFANEHVQKVLDSQPEYVTSLGRPGADEGTFSDLSFAGEAARADFARNQLTALSALTPENENDEITKAALSEQLALEVEYFEAGEYADINNIASPIQGTAEIFDLMNQETDADWATIARRLSAVPAALAGYEDALAHRVAGGAPTALHQIELAIAETAQKASEEGQLAALAARGASASPANASALKEGADAARAAYARLSQFLKTEVAPHGAQKDAFGHERYERRIRTSTGAHLDLDETYEWGVAELTRIVAEQEAVARTLYGEGVSVAEAMERLNADPARQAHGTEELQRWMQTTADQALADLDGVHFDIPQPLKTIECMIAPSGTGAIYYTGPTSDFSRPGRMWWSVPEGTDTFNLWQEKTTVYHEGVPGHHLQVGLATYLADSLNDWRREMCWNSGSGEGWALYAEGLMAELGYQDDPGDYMGVLDSERLRASRVVLDIGVHLEKPSPEKYRHISPTWNRDVAWEFLKDNVAMDRSFLQFELNRYLGWAGQAPSYKIGHRLWKQMRAEAAEAAGADFDLKAWHMKALSLGSLGLDLTAKVLR</sequence>
<comment type="caution">
    <text evidence="1">The sequence shown here is derived from an EMBL/GenBank/DDBJ whole genome shotgun (WGS) entry which is preliminary data.</text>
</comment>
<organism evidence="1 2">
    <name type="scientific">Arcanobacterium wilhelmae</name>
    <dbReference type="NCBI Taxonomy" id="1803177"/>
    <lineage>
        <taxon>Bacteria</taxon>
        <taxon>Bacillati</taxon>
        <taxon>Actinomycetota</taxon>
        <taxon>Actinomycetes</taxon>
        <taxon>Actinomycetales</taxon>
        <taxon>Actinomycetaceae</taxon>
        <taxon>Arcanobacterium</taxon>
    </lineage>
</organism>
<name>A0ABT9NC76_9ACTO</name>
<dbReference type="Pfam" id="PF05960">
    <property type="entry name" value="DUF885"/>
    <property type="match status" value="1"/>
</dbReference>
<dbReference type="RefSeq" id="WP_307014653.1">
    <property type="nucleotide sequence ID" value="NZ_JAUSQW010000001.1"/>
</dbReference>
<proteinExistence type="predicted"/>
<gene>
    <name evidence="1" type="ORF">J2S49_001402</name>
</gene>
<accession>A0ABT9NC76</accession>
<dbReference type="PANTHER" id="PTHR33361">
    <property type="entry name" value="GLR0591 PROTEIN"/>
    <property type="match status" value="1"/>
</dbReference>
<reference evidence="1 2" key="1">
    <citation type="submission" date="2023-07" db="EMBL/GenBank/DDBJ databases">
        <title>Sequencing the genomes of 1000 actinobacteria strains.</title>
        <authorList>
            <person name="Klenk H.-P."/>
        </authorList>
    </citation>
    <scope>NUCLEOTIDE SEQUENCE [LARGE SCALE GENOMIC DNA]</scope>
    <source>
        <strain evidence="1 2">DSM 102162</strain>
    </source>
</reference>
<protein>
    <submittedName>
        <fullName evidence="1">Uncharacterized protein (DUF885 family)</fullName>
    </submittedName>
</protein>
<dbReference type="Proteomes" id="UP001235966">
    <property type="component" value="Unassembled WGS sequence"/>
</dbReference>
<keyword evidence="2" id="KW-1185">Reference proteome</keyword>
<dbReference type="InterPro" id="IPR010281">
    <property type="entry name" value="DUF885"/>
</dbReference>
<dbReference type="PANTHER" id="PTHR33361:SF2">
    <property type="entry name" value="DUF885 DOMAIN-CONTAINING PROTEIN"/>
    <property type="match status" value="1"/>
</dbReference>
<evidence type="ECO:0000313" key="2">
    <source>
        <dbReference type="Proteomes" id="UP001235966"/>
    </source>
</evidence>